<dbReference type="Proteomes" id="UP000091857">
    <property type="component" value="Chromosome 1"/>
</dbReference>
<evidence type="ECO:0000313" key="1">
    <source>
        <dbReference type="EMBL" id="OAY62401.2"/>
    </source>
</evidence>
<dbReference type="EMBL" id="CM004387">
    <property type="protein sequence ID" value="OAY62401.2"/>
    <property type="molecule type" value="Genomic_DNA"/>
</dbReference>
<gene>
    <name evidence="1" type="ORF">MANES_01G148000v8</name>
</gene>
<organism evidence="1 2">
    <name type="scientific">Manihot esculenta</name>
    <name type="common">Cassava</name>
    <name type="synonym">Jatropha manihot</name>
    <dbReference type="NCBI Taxonomy" id="3983"/>
    <lineage>
        <taxon>Eukaryota</taxon>
        <taxon>Viridiplantae</taxon>
        <taxon>Streptophyta</taxon>
        <taxon>Embryophyta</taxon>
        <taxon>Tracheophyta</taxon>
        <taxon>Spermatophyta</taxon>
        <taxon>Magnoliopsida</taxon>
        <taxon>eudicotyledons</taxon>
        <taxon>Gunneridae</taxon>
        <taxon>Pentapetalae</taxon>
        <taxon>rosids</taxon>
        <taxon>fabids</taxon>
        <taxon>Malpighiales</taxon>
        <taxon>Euphorbiaceae</taxon>
        <taxon>Crotonoideae</taxon>
        <taxon>Manihoteae</taxon>
        <taxon>Manihot</taxon>
    </lineage>
</organism>
<proteinExistence type="predicted"/>
<keyword evidence="2" id="KW-1185">Reference proteome</keyword>
<evidence type="ECO:0000313" key="2">
    <source>
        <dbReference type="Proteomes" id="UP000091857"/>
    </source>
</evidence>
<dbReference type="AlphaFoldDB" id="A0A2C9WPH4"/>
<name>A0A2C9WPH4_MANES</name>
<protein>
    <submittedName>
        <fullName evidence="1">Uncharacterized protein</fullName>
    </submittedName>
</protein>
<accession>A0A2C9WPH4</accession>
<comment type="caution">
    <text evidence="1">The sequence shown here is derived from an EMBL/GenBank/DDBJ whole genome shotgun (WGS) entry which is preliminary data.</text>
</comment>
<sequence length="287" mass="32425">MRESIFPCVSLFLYYVAQFTSATVVLKSFFFSFPDLPAKFAAGVNRSGVCGALHVANPLDACSSLHNFFGSNETEQVKIALIVRGECPLENKILNAQNGGFDAAIVYDDRDKRNLVYMMMNPEGIKVHAVFVSKAAGEILKEHARGEEAECCIYLSHSDTAWTVLAISFLSLLVILAFLMIAFVLPRHWLHWQQMNFHFKSVDVRMLEGLPRFTFNSTHLNCNHSGETCAICLENYKDGEILKILPCQHEFHSSCVDSWLTKWGTSCPVCKFDMKTRFIYSQIKRGI</sequence>
<reference evidence="2" key="1">
    <citation type="journal article" date="2016" name="Nat. Biotechnol.">
        <title>Sequencing wild and cultivated cassava and related species reveals extensive interspecific hybridization and genetic diversity.</title>
        <authorList>
            <person name="Bredeson J.V."/>
            <person name="Lyons J.B."/>
            <person name="Prochnik S.E."/>
            <person name="Wu G.A."/>
            <person name="Ha C.M."/>
            <person name="Edsinger-Gonzales E."/>
            <person name="Grimwood J."/>
            <person name="Schmutz J."/>
            <person name="Rabbi I.Y."/>
            <person name="Egesi C."/>
            <person name="Nauluvula P."/>
            <person name="Lebot V."/>
            <person name="Ndunguru J."/>
            <person name="Mkamilo G."/>
            <person name="Bart R.S."/>
            <person name="Setter T.L."/>
            <person name="Gleadow R.M."/>
            <person name="Kulakow P."/>
            <person name="Ferguson M.E."/>
            <person name="Rounsley S."/>
            <person name="Rokhsar D.S."/>
        </authorList>
    </citation>
    <scope>NUCLEOTIDE SEQUENCE [LARGE SCALE GENOMIC DNA]</scope>
    <source>
        <strain evidence="2">cv. AM560-2</strain>
    </source>
</reference>